<reference evidence="2" key="1">
    <citation type="submission" date="2022-08" db="EMBL/GenBank/DDBJ databases">
        <title>Genome sequencing of akame (Lates japonicus).</title>
        <authorList>
            <person name="Hashiguchi Y."/>
            <person name="Takahashi H."/>
        </authorList>
    </citation>
    <scope>NUCLEOTIDE SEQUENCE</scope>
    <source>
        <strain evidence="2">Kochi</strain>
    </source>
</reference>
<accession>A0AAD3NJF1</accession>
<protein>
    <submittedName>
        <fullName evidence="2">Probable E3 ubiquitin-protein ligase RNF217</fullName>
    </submittedName>
</protein>
<evidence type="ECO:0000256" key="1">
    <source>
        <dbReference type="SAM" id="MobiDB-lite"/>
    </source>
</evidence>
<comment type="caution">
    <text evidence="2">The sequence shown here is derived from an EMBL/GenBank/DDBJ whole genome shotgun (WGS) entry which is preliminary data.</text>
</comment>
<proteinExistence type="predicted"/>
<name>A0AAD3NJF1_LATJO</name>
<gene>
    <name evidence="2" type="ORF">AKAME5_002348000</name>
</gene>
<dbReference type="AlphaFoldDB" id="A0AAD3NJF1"/>
<organism evidence="2 3">
    <name type="scientific">Lates japonicus</name>
    <name type="common">Japanese lates</name>
    <dbReference type="NCBI Taxonomy" id="270547"/>
    <lineage>
        <taxon>Eukaryota</taxon>
        <taxon>Metazoa</taxon>
        <taxon>Chordata</taxon>
        <taxon>Craniata</taxon>
        <taxon>Vertebrata</taxon>
        <taxon>Euteleostomi</taxon>
        <taxon>Actinopterygii</taxon>
        <taxon>Neopterygii</taxon>
        <taxon>Teleostei</taxon>
        <taxon>Neoteleostei</taxon>
        <taxon>Acanthomorphata</taxon>
        <taxon>Carangaria</taxon>
        <taxon>Carangaria incertae sedis</taxon>
        <taxon>Centropomidae</taxon>
        <taxon>Lates</taxon>
    </lineage>
</organism>
<evidence type="ECO:0000313" key="2">
    <source>
        <dbReference type="EMBL" id="GLD72156.1"/>
    </source>
</evidence>
<dbReference type="Proteomes" id="UP001279410">
    <property type="component" value="Unassembled WGS sequence"/>
</dbReference>
<dbReference type="EMBL" id="BRZM01000890">
    <property type="protein sequence ID" value="GLD72156.1"/>
    <property type="molecule type" value="Genomic_DNA"/>
</dbReference>
<sequence length="122" mass="13541">MCDSDSNSVSLDESFSVKEHVYCTVYCIANDSHRKDVEIVNRYDETVASDAPEMDSETGREAGSSPEPTLYTLDDLVDPFGDISHQLYREQAGAESALQSCRVCLEDKTIAPRPSCSRARVR</sequence>
<evidence type="ECO:0000313" key="3">
    <source>
        <dbReference type="Proteomes" id="UP001279410"/>
    </source>
</evidence>
<feature type="region of interest" description="Disordered" evidence="1">
    <location>
        <begin position="46"/>
        <end position="68"/>
    </location>
</feature>
<keyword evidence="3" id="KW-1185">Reference proteome</keyword>